<dbReference type="Proteomes" id="UP001497522">
    <property type="component" value="Chromosome 11"/>
</dbReference>
<proteinExistence type="predicted"/>
<evidence type="ECO:0000313" key="2">
    <source>
        <dbReference type="Proteomes" id="UP001497522"/>
    </source>
</evidence>
<evidence type="ECO:0000313" key="1">
    <source>
        <dbReference type="EMBL" id="CAK9860652.1"/>
    </source>
</evidence>
<protein>
    <recommendedName>
        <fullName evidence="3">Secreted protein</fullName>
    </recommendedName>
</protein>
<organism evidence="1 2">
    <name type="scientific">Sphagnum jensenii</name>
    <dbReference type="NCBI Taxonomy" id="128206"/>
    <lineage>
        <taxon>Eukaryota</taxon>
        <taxon>Viridiplantae</taxon>
        <taxon>Streptophyta</taxon>
        <taxon>Embryophyta</taxon>
        <taxon>Bryophyta</taxon>
        <taxon>Sphagnophytina</taxon>
        <taxon>Sphagnopsida</taxon>
        <taxon>Sphagnales</taxon>
        <taxon>Sphagnaceae</taxon>
        <taxon>Sphagnum</taxon>
    </lineage>
</organism>
<accession>A0ABP1ADQ8</accession>
<keyword evidence="2" id="KW-1185">Reference proteome</keyword>
<sequence>MPNVFAFCSGLLPISGITDVILLFRHSLREYAVLQSIVVLPDILIACIFSCESGDRSSCRSRAIASFVWHHELDSLSVRSHTLRGIIASVFRRGDEPPV</sequence>
<reference evidence="1" key="1">
    <citation type="submission" date="2024-03" db="EMBL/GenBank/DDBJ databases">
        <authorList>
            <consortium name="ELIXIR-Norway"/>
            <consortium name="Elixir Norway"/>
        </authorList>
    </citation>
    <scope>NUCLEOTIDE SEQUENCE</scope>
</reference>
<evidence type="ECO:0008006" key="3">
    <source>
        <dbReference type="Google" id="ProtNLM"/>
    </source>
</evidence>
<gene>
    <name evidence="1" type="ORF">CSSPJE1EN2_LOCUS3647</name>
</gene>
<dbReference type="EMBL" id="OZ023712">
    <property type="protein sequence ID" value="CAK9860652.1"/>
    <property type="molecule type" value="Genomic_DNA"/>
</dbReference>
<name>A0ABP1ADQ8_9BRYO</name>